<dbReference type="EMBL" id="MU157864">
    <property type="protein sequence ID" value="KAF9527098.1"/>
    <property type="molecule type" value="Genomic_DNA"/>
</dbReference>
<sequence length="412" mass="47397">MDKSNWGDYEEETFVDEDKTSFQGVPPWITGEGIFQQSFRQRLLDVGQDVEQEWPELRDDEKLHLFRTLKTGLRMSHASDLKVLEELLGIYTTCLKYMHQYPHKRDPEHRECMRSVLKSDLRPILLSLWHNQFKLVFPFEQQPLDDSLLLATSKFISAIFSLYHQNRTFEYAAPGLTDLCVNSPLIAIVAHVLFFAGSDETRRLAYTGLETALDIDATTGAQKGSKPYFRKLRKSHIRQQIQIILHDDKIADDGLLYVLNQYGYIAEADLPEDLRDVALSKSFALLERQCSGKSAITLDHDTKLLAMEVPNIIVRANIKTSTSPIVALQEVIAKFDAFKLMASAAMFFAQNFDWLQWSLKWNKHTLPKLQASFVQQNVRQTDRKRKFSLQYEGFRVMMKVSQPVTCGCSSCQ</sequence>
<protein>
    <submittedName>
        <fullName evidence="1">Uncharacterized protein</fullName>
    </submittedName>
</protein>
<comment type="caution">
    <text evidence="1">The sequence shown here is derived from an EMBL/GenBank/DDBJ whole genome shotgun (WGS) entry which is preliminary data.</text>
</comment>
<evidence type="ECO:0000313" key="2">
    <source>
        <dbReference type="Proteomes" id="UP000807306"/>
    </source>
</evidence>
<proteinExistence type="predicted"/>
<organism evidence="1 2">
    <name type="scientific">Crepidotus variabilis</name>
    <dbReference type="NCBI Taxonomy" id="179855"/>
    <lineage>
        <taxon>Eukaryota</taxon>
        <taxon>Fungi</taxon>
        <taxon>Dikarya</taxon>
        <taxon>Basidiomycota</taxon>
        <taxon>Agaricomycotina</taxon>
        <taxon>Agaricomycetes</taxon>
        <taxon>Agaricomycetidae</taxon>
        <taxon>Agaricales</taxon>
        <taxon>Agaricineae</taxon>
        <taxon>Crepidotaceae</taxon>
        <taxon>Crepidotus</taxon>
    </lineage>
</organism>
<evidence type="ECO:0000313" key="1">
    <source>
        <dbReference type="EMBL" id="KAF9527098.1"/>
    </source>
</evidence>
<keyword evidence="2" id="KW-1185">Reference proteome</keyword>
<name>A0A9P6EDU2_9AGAR</name>
<gene>
    <name evidence="1" type="ORF">CPB83DRAFT_431732</name>
</gene>
<dbReference type="Proteomes" id="UP000807306">
    <property type="component" value="Unassembled WGS sequence"/>
</dbReference>
<accession>A0A9P6EDU2</accession>
<dbReference type="AlphaFoldDB" id="A0A9P6EDU2"/>
<dbReference type="OrthoDB" id="2738407at2759"/>
<reference evidence="1" key="1">
    <citation type="submission" date="2020-11" db="EMBL/GenBank/DDBJ databases">
        <authorList>
            <consortium name="DOE Joint Genome Institute"/>
            <person name="Ahrendt S."/>
            <person name="Riley R."/>
            <person name="Andreopoulos W."/>
            <person name="Labutti K."/>
            <person name="Pangilinan J."/>
            <person name="Ruiz-Duenas F.J."/>
            <person name="Barrasa J.M."/>
            <person name="Sanchez-Garcia M."/>
            <person name="Camarero S."/>
            <person name="Miyauchi S."/>
            <person name="Serrano A."/>
            <person name="Linde D."/>
            <person name="Babiker R."/>
            <person name="Drula E."/>
            <person name="Ayuso-Fernandez I."/>
            <person name="Pacheco R."/>
            <person name="Padilla G."/>
            <person name="Ferreira P."/>
            <person name="Barriuso J."/>
            <person name="Kellner H."/>
            <person name="Castanera R."/>
            <person name="Alfaro M."/>
            <person name="Ramirez L."/>
            <person name="Pisabarro A.G."/>
            <person name="Kuo A."/>
            <person name="Tritt A."/>
            <person name="Lipzen A."/>
            <person name="He G."/>
            <person name="Yan M."/>
            <person name="Ng V."/>
            <person name="Cullen D."/>
            <person name="Martin F."/>
            <person name="Rosso M.-N."/>
            <person name="Henrissat B."/>
            <person name="Hibbett D."/>
            <person name="Martinez A.T."/>
            <person name="Grigoriev I.V."/>
        </authorList>
    </citation>
    <scope>NUCLEOTIDE SEQUENCE</scope>
    <source>
        <strain evidence="1">CBS 506.95</strain>
    </source>
</reference>